<dbReference type="PROSITE" id="PS51766">
    <property type="entry name" value="DOCKERIN"/>
    <property type="match status" value="1"/>
</dbReference>
<dbReference type="GO" id="GO:0000272">
    <property type="term" value="P:polysaccharide catabolic process"/>
    <property type="evidence" value="ECO:0007669"/>
    <property type="project" value="UniProtKB-KW"/>
</dbReference>
<gene>
    <name evidence="10" type="ORF">EFD62_06140</name>
</gene>
<feature type="domain" description="Dockerin" evidence="9">
    <location>
        <begin position="416"/>
        <end position="482"/>
    </location>
</feature>
<dbReference type="PRINTS" id="PR00735">
    <property type="entry name" value="GLHYDRLASE8"/>
</dbReference>
<dbReference type="InterPro" id="IPR019834">
    <property type="entry name" value="Glyco_hydro_8_CS"/>
</dbReference>
<evidence type="ECO:0000256" key="3">
    <source>
        <dbReference type="ARBA" id="ARBA00022801"/>
    </source>
</evidence>
<evidence type="ECO:0000256" key="5">
    <source>
        <dbReference type="PROSITE-ProRule" id="PRU10058"/>
    </source>
</evidence>
<evidence type="ECO:0000313" key="10">
    <source>
        <dbReference type="EMBL" id="RXE59530.1"/>
    </source>
</evidence>
<name>A0A4Q0I5C5_9FIRM</name>
<dbReference type="InterPro" id="IPR018247">
    <property type="entry name" value="EF_Hand_1_Ca_BS"/>
</dbReference>
<dbReference type="PROSITE" id="PS00812">
    <property type="entry name" value="GLYCOSYL_HYDROL_F8"/>
    <property type="match status" value="1"/>
</dbReference>
<protein>
    <recommendedName>
        <fullName evidence="6">Glucanase</fullName>
        <ecNumber evidence="6">3.2.1.-</ecNumber>
    </recommendedName>
</protein>
<keyword evidence="6" id="KW-0624">Polysaccharide degradation</keyword>
<evidence type="ECO:0000256" key="6">
    <source>
        <dbReference type="RuleBase" id="RU361167"/>
    </source>
</evidence>
<dbReference type="Pfam" id="PF00404">
    <property type="entry name" value="Dockerin_1"/>
    <property type="match status" value="1"/>
</dbReference>
<dbReference type="RefSeq" id="WP_069194202.1">
    <property type="nucleotide sequence ID" value="NZ_RLII01000005.1"/>
</dbReference>
<dbReference type="PROSITE" id="PS00018">
    <property type="entry name" value="EF_HAND_1"/>
    <property type="match status" value="1"/>
</dbReference>
<feature type="compositionally biased region" description="Polar residues" evidence="7">
    <location>
        <begin position="404"/>
        <end position="415"/>
    </location>
</feature>
<evidence type="ECO:0000256" key="7">
    <source>
        <dbReference type="SAM" id="MobiDB-lite"/>
    </source>
</evidence>
<dbReference type="SUPFAM" id="SSF63446">
    <property type="entry name" value="Type I dockerin domain"/>
    <property type="match status" value="1"/>
</dbReference>
<keyword evidence="2 8" id="KW-0732">Signal</keyword>
<dbReference type="SUPFAM" id="SSF48208">
    <property type="entry name" value="Six-hairpin glycosidases"/>
    <property type="match status" value="1"/>
</dbReference>
<dbReference type="PROSITE" id="PS00448">
    <property type="entry name" value="CLOS_CELLULOSOME_RPT"/>
    <property type="match status" value="1"/>
</dbReference>
<dbReference type="InterPro" id="IPR008928">
    <property type="entry name" value="6-hairpin_glycosidase_sf"/>
</dbReference>
<evidence type="ECO:0000256" key="8">
    <source>
        <dbReference type="SAM" id="SignalP"/>
    </source>
</evidence>
<accession>A0A4Q0I5C5</accession>
<comment type="similarity">
    <text evidence="1 6">Belongs to the glycosyl hydrolase 8 (cellulase D) family.</text>
</comment>
<evidence type="ECO:0000313" key="11">
    <source>
        <dbReference type="Proteomes" id="UP000289166"/>
    </source>
</evidence>
<proteinExistence type="inferred from homology"/>
<dbReference type="Pfam" id="PF01270">
    <property type="entry name" value="Glyco_hydro_8"/>
    <property type="match status" value="1"/>
</dbReference>
<keyword evidence="6" id="KW-0119">Carbohydrate metabolism</keyword>
<dbReference type="InterPro" id="IPR016134">
    <property type="entry name" value="Dockerin_dom"/>
</dbReference>
<dbReference type="Gene3D" id="1.10.1330.10">
    <property type="entry name" value="Dockerin domain"/>
    <property type="match status" value="1"/>
</dbReference>
<dbReference type="InterPro" id="IPR002037">
    <property type="entry name" value="Glyco_hydro_8"/>
</dbReference>
<reference evidence="11" key="1">
    <citation type="submission" date="2018-11" db="EMBL/GenBank/DDBJ databases">
        <title>Genome sequencing of a novel mesophilic and cellulolytic organism within the genus Hungateiclostridium.</title>
        <authorList>
            <person name="Rettenmaier R."/>
            <person name="Liebl W."/>
            <person name="Zverlov V."/>
        </authorList>
    </citation>
    <scope>NUCLEOTIDE SEQUENCE [LARGE SCALE GENOMIC DNA]</scope>
    <source>
        <strain evidence="11">N2K1</strain>
    </source>
</reference>
<dbReference type="Proteomes" id="UP000289166">
    <property type="component" value="Unassembled WGS sequence"/>
</dbReference>
<dbReference type="CDD" id="cd14256">
    <property type="entry name" value="Dockerin_I"/>
    <property type="match status" value="1"/>
</dbReference>
<dbReference type="AlphaFoldDB" id="A0A4Q0I5C5"/>
<dbReference type="InterPro" id="IPR012341">
    <property type="entry name" value="6hp_glycosidase-like_sf"/>
</dbReference>
<evidence type="ECO:0000256" key="1">
    <source>
        <dbReference type="ARBA" id="ARBA00009209"/>
    </source>
</evidence>
<keyword evidence="3 6" id="KW-0378">Hydrolase</keyword>
<evidence type="ECO:0000259" key="9">
    <source>
        <dbReference type="PROSITE" id="PS51766"/>
    </source>
</evidence>
<dbReference type="EMBL" id="RLII01000005">
    <property type="protein sequence ID" value="RXE59530.1"/>
    <property type="molecule type" value="Genomic_DNA"/>
</dbReference>
<dbReference type="OrthoDB" id="9803461at2"/>
<keyword evidence="4 6" id="KW-0326">Glycosidase</keyword>
<dbReference type="InterPro" id="IPR036439">
    <property type="entry name" value="Dockerin_dom_sf"/>
</dbReference>
<feature type="active site" description="Nucleophile" evidence="5">
    <location>
        <position position="152"/>
    </location>
</feature>
<evidence type="ECO:0000256" key="2">
    <source>
        <dbReference type="ARBA" id="ARBA00022729"/>
    </source>
</evidence>
<feature type="region of interest" description="Disordered" evidence="7">
    <location>
        <begin position="396"/>
        <end position="415"/>
    </location>
</feature>
<dbReference type="Gene3D" id="1.50.10.10">
    <property type="match status" value="1"/>
</dbReference>
<feature type="signal peptide" evidence="8">
    <location>
        <begin position="1"/>
        <end position="32"/>
    </location>
</feature>
<dbReference type="InterPro" id="IPR002105">
    <property type="entry name" value="Dockerin_1_rpt"/>
</dbReference>
<feature type="chain" id="PRO_5020264039" description="Glucanase" evidence="8">
    <location>
        <begin position="33"/>
        <end position="482"/>
    </location>
</feature>
<keyword evidence="11" id="KW-1185">Reference proteome</keyword>
<evidence type="ECO:0000256" key="4">
    <source>
        <dbReference type="ARBA" id="ARBA00023295"/>
    </source>
</evidence>
<comment type="caution">
    <text evidence="10">The sequence shown here is derived from an EMBL/GenBank/DDBJ whole genome shotgun (WGS) entry which is preliminary data.</text>
</comment>
<organism evidence="10 11">
    <name type="scientific">Acetivibrio mesophilus</name>
    <dbReference type="NCBI Taxonomy" id="2487273"/>
    <lineage>
        <taxon>Bacteria</taxon>
        <taxon>Bacillati</taxon>
        <taxon>Bacillota</taxon>
        <taxon>Clostridia</taxon>
        <taxon>Eubacteriales</taxon>
        <taxon>Oscillospiraceae</taxon>
        <taxon>Acetivibrio</taxon>
    </lineage>
</organism>
<dbReference type="GO" id="GO:0004553">
    <property type="term" value="F:hydrolase activity, hydrolyzing O-glycosyl compounds"/>
    <property type="evidence" value="ECO:0007669"/>
    <property type="project" value="InterPro"/>
</dbReference>
<dbReference type="EC" id="3.2.1.-" evidence="6"/>
<sequence length="482" mass="53301">MKKVKKRVGVILLILAVLGAYVLSMPMNSASAAGVPFNAKYPYGYSSLAENQEEANAMLKAEWQDWKSKRITSNGAGGYKRVQRDASTNYDTVSEGLGYGLLLSVCFDEQALFDDLYRYVKSHFNGNGLMHWHIDANNNVTTHDGGNGAATDADEDIALALIYADKLWGSSGSINYSQEARTLINNLYNHCVENGSYVLKPGDMWGGSSVTNPSYFAPAWYKVYAKYTGDNRWNQVADKCYQIVEEVKKYNGGTGLVPDWCTAGGTPASGQGYDYKYDATRYGWRTAIDYSWFGDTRAKANCDAMTKFFSRDGVKGIGDGYTIQGSKFSNNHNASFVGPVAAASMTGYDLNFAKELYKETVAVKDEEQYGYYGNCLRMLTLLYITGNFPNPLEDLSAPSPTPTPTQIKNSPTPTTGHVLYGDVNNDGRVNSSDLTALKRYLLRINDNINKEAADLNRDGTHSSTDLTILKRYILKIIPYLPY</sequence>